<dbReference type="OrthoDB" id="2157498at2759"/>
<dbReference type="PANTHER" id="PTHR39400">
    <property type="entry name" value="YALI0E29227P"/>
    <property type="match status" value="1"/>
</dbReference>
<evidence type="ECO:0000256" key="2">
    <source>
        <dbReference type="SAM" id="Phobius"/>
    </source>
</evidence>
<evidence type="ECO:0000313" key="4">
    <source>
        <dbReference type="Proteomes" id="UP000799424"/>
    </source>
</evidence>
<feature type="transmembrane region" description="Helical" evidence="2">
    <location>
        <begin position="279"/>
        <end position="302"/>
    </location>
</feature>
<feature type="compositionally biased region" description="Polar residues" evidence="1">
    <location>
        <begin position="140"/>
        <end position="164"/>
    </location>
</feature>
<dbReference type="AlphaFoldDB" id="A0A6A6ZE74"/>
<accession>A0A6A6ZE74</accession>
<evidence type="ECO:0000313" key="3">
    <source>
        <dbReference type="EMBL" id="KAF2819029.1"/>
    </source>
</evidence>
<feature type="compositionally biased region" description="Polar residues" evidence="1">
    <location>
        <begin position="1"/>
        <end position="20"/>
    </location>
</feature>
<protein>
    <submittedName>
        <fullName evidence="3">Uncharacterized protein</fullName>
    </submittedName>
</protein>
<feature type="compositionally biased region" description="Basic and acidic residues" evidence="1">
    <location>
        <begin position="22"/>
        <end position="34"/>
    </location>
</feature>
<name>A0A6A6ZE74_9PLEO</name>
<feature type="transmembrane region" description="Helical" evidence="2">
    <location>
        <begin position="231"/>
        <end position="259"/>
    </location>
</feature>
<reference evidence="3" key="1">
    <citation type="journal article" date="2020" name="Stud. Mycol.">
        <title>101 Dothideomycetes genomes: a test case for predicting lifestyles and emergence of pathogens.</title>
        <authorList>
            <person name="Haridas S."/>
            <person name="Albert R."/>
            <person name="Binder M."/>
            <person name="Bloem J."/>
            <person name="Labutti K."/>
            <person name="Salamov A."/>
            <person name="Andreopoulos B."/>
            <person name="Baker S."/>
            <person name="Barry K."/>
            <person name="Bills G."/>
            <person name="Bluhm B."/>
            <person name="Cannon C."/>
            <person name="Castanera R."/>
            <person name="Culley D."/>
            <person name="Daum C."/>
            <person name="Ezra D."/>
            <person name="Gonzalez J."/>
            <person name="Henrissat B."/>
            <person name="Kuo A."/>
            <person name="Liang C."/>
            <person name="Lipzen A."/>
            <person name="Lutzoni F."/>
            <person name="Magnuson J."/>
            <person name="Mondo S."/>
            <person name="Nolan M."/>
            <person name="Ohm R."/>
            <person name="Pangilinan J."/>
            <person name="Park H.-J."/>
            <person name="Ramirez L."/>
            <person name="Alfaro M."/>
            <person name="Sun H."/>
            <person name="Tritt A."/>
            <person name="Yoshinaga Y."/>
            <person name="Zwiers L.-H."/>
            <person name="Turgeon B."/>
            <person name="Goodwin S."/>
            <person name="Spatafora J."/>
            <person name="Crous P."/>
            <person name="Grigoriev I."/>
        </authorList>
    </citation>
    <scope>NUCLEOTIDE SEQUENCE</scope>
    <source>
        <strain evidence="3">CBS 113818</strain>
    </source>
</reference>
<sequence>MDHSNTWSINSDDDSCQSVSGKDMDNGSKSEQRRNKAANALGAFPFLPSLKGSISTPAKVNTEDGSAVTDVEGAESIATASQQNHGRKRTNSLRKAAMAKFGLSRKERIPTSTPTIIPAPMSTDSPTSSHNDTLKPGPEQQLQHRNTPYSQPSSSRRPAPYNSTAEEEPMSFQHLPDSSSSSSVEQSRNDKPVSLLQRRSHRSTPRPLLSDSPTPDDFDIEDDWDYSETEWWGWVILIATWIVFVVVMGSCLGVWSWAWDVGETPYAPPDLEDDDTLPIAGYYPALMVCTAVMSWVWVVVAWGGIKAFRHAKVG</sequence>
<keyword evidence="2" id="KW-0812">Transmembrane</keyword>
<feature type="region of interest" description="Disordered" evidence="1">
    <location>
        <begin position="1"/>
        <end position="40"/>
    </location>
</feature>
<proteinExistence type="predicted"/>
<keyword evidence="4" id="KW-1185">Reference proteome</keyword>
<dbReference type="Pfam" id="PF15159">
    <property type="entry name" value="PIG-Y"/>
    <property type="match status" value="1"/>
</dbReference>
<keyword evidence="2" id="KW-0472">Membrane</keyword>
<dbReference type="InterPro" id="IPR029164">
    <property type="entry name" value="PIG-Y"/>
</dbReference>
<dbReference type="PANTHER" id="PTHR39400:SF1">
    <property type="entry name" value="PIG-P DOMAIN-CONTAINING PROTEIN"/>
    <property type="match status" value="1"/>
</dbReference>
<feature type="compositionally biased region" description="Polar residues" evidence="1">
    <location>
        <begin position="122"/>
        <end position="131"/>
    </location>
</feature>
<keyword evidence="2" id="KW-1133">Transmembrane helix</keyword>
<gene>
    <name evidence="3" type="ORF">CC86DRAFT_150012</name>
</gene>
<dbReference type="EMBL" id="MU006247">
    <property type="protein sequence ID" value="KAF2819029.1"/>
    <property type="molecule type" value="Genomic_DNA"/>
</dbReference>
<dbReference type="Proteomes" id="UP000799424">
    <property type="component" value="Unassembled WGS sequence"/>
</dbReference>
<organism evidence="3 4">
    <name type="scientific">Ophiobolus disseminans</name>
    <dbReference type="NCBI Taxonomy" id="1469910"/>
    <lineage>
        <taxon>Eukaryota</taxon>
        <taxon>Fungi</taxon>
        <taxon>Dikarya</taxon>
        <taxon>Ascomycota</taxon>
        <taxon>Pezizomycotina</taxon>
        <taxon>Dothideomycetes</taxon>
        <taxon>Pleosporomycetidae</taxon>
        <taxon>Pleosporales</taxon>
        <taxon>Pleosporineae</taxon>
        <taxon>Phaeosphaeriaceae</taxon>
        <taxon>Ophiobolus</taxon>
    </lineage>
</organism>
<feature type="region of interest" description="Disordered" evidence="1">
    <location>
        <begin position="77"/>
        <end position="215"/>
    </location>
</feature>
<evidence type="ECO:0000256" key="1">
    <source>
        <dbReference type="SAM" id="MobiDB-lite"/>
    </source>
</evidence>